<evidence type="ECO:0000313" key="4">
    <source>
        <dbReference type="EMBL" id="MXG91789.1"/>
    </source>
</evidence>
<evidence type="ECO:0000256" key="1">
    <source>
        <dbReference type="ARBA" id="ARBA00006484"/>
    </source>
</evidence>
<dbReference type="CDD" id="cd05233">
    <property type="entry name" value="SDR_c"/>
    <property type="match status" value="1"/>
</dbReference>
<evidence type="ECO:0000256" key="2">
    <source>
        <dbReference type="ARBA" id="ARBA00023002"/>
    </source>
</evidence>
<dbReference type="InterPro" id="IPR057326">
    <property type="entry name" value="KR_dom"/>
</dbReference>
<dbReference type="EMBL" id="WUEK01000015">
    <property type="protein sequence ID" value="MXG91789.1"/>
    <property type="molecule type" value="Genomic_DNA"/>
</dbReference>
<dbReference type="PRINTS" id="PR00081">
    <property type="entry name" value="GDHRDH"/>
</dbReference>
<proteinExistence type="inferred from homology"/>
<dbReference type="PANTHER" id="PTHR44196:SF1">
    <property type="entry name" value="DEHYDROGENASE_REDUCTASE SDR FAMILY MEMBER 7B"/>
    <property type="match status" value="1"/>
</dbReference>
<dbReference type="InterPro" id="IPR036291">
    <property type="entry name" value="NAD(P)-bd_dom_sf"/>
</dbReference>
<dbReference type="RefSeq" id="WP_160879725.1">
    <property type="nucleotide sequence ID" value="NZ_WUEK01000015.1"/>
</dbReference>
<keyword evidence="2" id="KW-0560">Oxidoreductase</keyword>
<comment type="similarity">
    <text evidence="1">Belongs to the short-chain dehydrogenases/reductases (SDR) family.</text>
</comment>
<dbReference type="SUPFAM" id="SSF51735">
    <property type="entry name" value="NAD(P)-binding Rossmann-fold domains"/>
    <property type="match status" value="1"/>
</dbReference>
<evidence type="ECO:0000313" key="5">
    <source>
        <dbReference type="Proteomes" id="UP000473325"/>
    </source>
</evidence>
<feature type="domain" description="Ketoreductase" evidence="3">
    <location>
        <begin position="7"/>
        <end position="181"/>
    </location>
</feature>
<dbReference type="SMART" id="SM00822">
    <property type="entry name" value="PKS_KR"/>
    <property type="match status" value="1"/>
</dbReference>
<dbReference type="AlphaFoldDB" id="A0A6L7F3H9"/>
<dbReference type="PANTHER" id="PTHR44196">
    <property type="entry name" value="DEHYDROGENASE/REDUCTASE SDR FAMILY MEMBER 7B"/>
    <property type="match status" value="1"/>
</dbReference>
<protein>
    <submittedName>
        <fullName evidence="4">SDR family NAD(P)-dependent oxidoreductase</fullName>
    </submittedName>
</protein>
<keyword evidence="5" id="KW-1185">Reference proteome</keyword>
<dbReference type="InterPro" id="IPR002347">
    <property type="entry name" value="SDR_fam"/>
</dbReference>
<organism evidence="4 5">
    <name type="scientific">Nocardioides flavescens</name>
    <dbReference type="NCBI Taxonomy" id="2691959"/>
    <lineage>
        <taxon>Bacteria</taxon>
        <taxon>Bacillati</taxon>
        <taxon>Actinomycetota</taxon>
        <taxon>Actinomycetes</taxon>
        <taxon>Propionibacteriales</taxon>
        <taxon>Nocardioidaceae</taxon>
        <taxon>Nocardioides</taxon>
    </lineage>
</organism>
<dbReference type="Gene3D" id="3.40.50.720">
    <property type="entry name" value="NAD(P)-binding Rossmann-like Domain"/>
    <property type="match status" value="1"/>
</dbReference>
<reference evidence="4 5" key="1">
    <citation type="submission" date="2019-12" db="EMBL/GenBank/DDBJ databases">
        <authorList>
            <person name="Kun Z."/>
        </authorList>
    </citation>
    <scope>NUCLEOTIDE SEQUENCE [LARGE SCALE GENOMIC DNA]</scope>
    <source>
        <strain evidence="4 5">YIM 123512</strain>
    </source>
</reference>
<dbReference type="Proteomes" id="UP000473325">
    <property type="component" value="Unassembled WGS sequence"/>
</dbReference>
<dbReference type="Pfam" id="PF00106">
    <property type="entry name" value="adh_short"/>
    <property type="match status" value="1"/>
</dbReference>
<accession>A0A6L7F3H9</accession>
<sequence>MSQKPPRVVLVTGASSGIGRATALRAAEKGDHVVLLARHEDDLVELAGECREAGAASAEPAAADVSDDDRLAEVLAGILDQHGRLDAVLHCAGIVTYGRTEEVSREDFEQVVSTNLLGTASLARHVVPVLREQRQGVLVLVGSLLGHIGVPEMTPYVVSKWGVRALARQLVMENADLPDVHVVHVSPGSVDTPIYDNALDSAGTVNTPPPPVISPERVARQVYAQIDHPRNEVQTAWANYPLIWAFSYAPALWDRLAGPVFRAVSRRSQGSD</sequence>
<evidence type="ECO:0000259" key="3">
    <source>
        <dbReference type="SMART" id="SM00822"/>
    </source>
</evidence>
<dbReference type="GO" id="GO:0016491">
    <property type="term" value="F:oxidoreductase activity"/>
    <property type="evidence" value="ECO:0007669"/>
    <property type="project" value="UniProtKB-KW"/>
</dbReference>
<gene>
    <name evidence="4" type="ORF">GRQ65_19790</name>
</gene>
<comment type="caution">
    <text evidence="4">The sequence shown here is derived from an EMBL/GenBank/DDBJ whole genome shotgun (WGS) entry which is preliminary data.</text>
</comment>
<dbReference type="GO" id="GO:0016020">
    <property type="term" value="C:membrane"/>
    <property type="evidence" value="ECO:0007669"/>
    <property type="project" value="TreeGrafter"/>
</dbReference>
<name>A0A6L7F3H9_9ACTN</name>